<dbReference type="OrthoDB" id="1143207at2"/>
<dbReference type="AlphaFoldDB" id="A0A345H9Q4"/>
<gene>
    <name evidence="2" type="ORF">DVK85_03345</name>
</gene>
<evidence type="ECO:0000313" key="3">
    <source>
        <dbReference type="Proteomes" id="UP000253951"/>
    </source>
</evidence>
<protein>
    <submittedName>
        <fullName evidence="2">Uncharacterized protein</fullName>
    </submittedName>
</protein>
<proteinExistence type="predicted"/>
<organism evidence="2 3">
    <name type="scientific">Flavobacterium arcticum</name>
    <dbReference type="NCBI Taxonomy" id="1784713"/>
    <lineage>
        <taxon>Bacteria</taxon>
        <taxon>Pseudomonadati</taxon>
        <taxon>Bacteroidota</taxon>
        <taxon>Flavobacteriia</taxon>
        <taxon>Flavobacteriales</taxon>
        <taxon>Flavobacteriaceae</taxon>
        <taxon>Flavobacterium</taxon>
    </lineage>
</organism>
<dbReference type="KEGG" id="fat:DVK85_03345"/>
<reference evidence="2 3" key="1">
    <citation type="submission" date="2018-07" db="EMBL/GenBank/DDBJ databases">
        <title>Complete genome sequence of Flavobacterium arcticum type strain SM1502T.</title>
        <authorList>
            <person name="Li Y."/>
            <person name="Li D.-D."/>
        </authorList>
    </citation>
    <scope>NUCLEOTIDE SEQUENCE [LARGE SCALE GENOMIC DNA]</scope>
    <source>
        <strain evidence="2 3">SM1502</strain>
    </source>
</reference>
<accession>A0A345H9Q4</accession>
<evidence type="ECO:0000313" key="2">
    <source>
        <dbReference type="EMBL" id="AXG73314.1"/>
    </source>
</evidence>
<dbReference type="RefSeq" id="WP_114677075.1">
    <property type="nucleotide sequence ID" value="NZ_CP031188.1"/>
</dbReference>
<dbReference type="Proteomes" id="UP000253951">
    <property type="component" value="Chromosome"/>
</dbReference>
<keyword evidence="1" id="KW-0732">Signal</keyword>
<keyword evidence="3" id="KW-1185">Reference proteome</keyword>
<feature type="signal peptide" evidence="1">
    <location>
        <begin position="1"/>
        <end position="18"/>
    </location>
</feature>
<feature type="chain" id="PRO_5016642855" evidence="1">
    <location>
        <begin position="19"/>
        <end position="264"/>
    </location>
</feature>
<sequence>MNFRLVLLFILYPVMLLAQQKAIPAKVISKVAIGTERYIGTDAFGWKYTIKNNVFIKQKDGKNLKYNSVSLGDIYRADLQSPLQIVLFYKNFNTAVLLDNQLNETTRINFSQLQQPLLAEAVGLASQNRLWVYDTNTQQVGLYDINKESFKTLTPPFNKTLQYYQSGYNYFYWVDDSNNLYAVNVFGKVNSLGQLPSFKKVKFINDKQILLEKDDVLYLYSPQKNSLQKIEIIEKSFDNFYYSDQILSIFTNNEIIQYNVTLPE</sequence>
<name>A0A345H9Q4_9FLAO</name>
<evidence type="ECO:0000256" key="1">
    <source>
        <dbReference type="SAM" id="SignalP"/>
    </source>
</evidence>
<dbReference type="EMBL" id="CP031188">
    <property type="protein sequence ID" value="AXG73314.1"/>
    <property type="molecule type" value="Genomic_DNA"/>
</dbReference>